<evidence type="ECO:0000313" key="8">
    <source>
        <dbReference type="EMBL" id="MCS3903764.1"/>
    </source>
</evidence>
<keyword evidence="2 7" id="KW-0132">Cell division</keyword>
<keyword evidence="4 7" id="KW-1133">Transmembrane helix</keyword>
<evidence type="ECO:0000256" key="4">
    <source>
        <dbReference type="ARBA" id="ARBA00022989"/>
    </source>
</evidence>
<feature type="topological domain" description="Cytoplasmic" evidence="7">
    <location>
        <begin position="1"/>
        <end position="3"/>
    </location>
</feature>
<dbReference type="HAMAP" id="MF_00599">
    <property type="entry name" value="FtsB"/>
    <property type="match status" value="1"/>
</dbReference>
<feature type="coiled-coil region" evidence="7">
    <location>
        <begin position="29"/>
        <end position="70"/>
    </location>
</feature>
<sequence>MKGLTLLLLLLLCFLQYQLWIGNGSLTEVNHLQQTRAELREQNQRLSERNESLAAEVMDLKHGKEALEERARSELGMIRANETFYQIVDRENLSSIDGD</sequence>
<dbReference type="GO" id="GO:0030428">
    <property type="term" value="C:cell septum"/>
    <property type="evidence" value="ECO:0007669"/>
    <property type="project" value="TreeGrafter"/>
</dbReference>
<dbReference type="GO" id="GO:0032153">
    <property type="term" value="C:cell division site"/>
    <property type="evidence" value="ECO:0007669"/>
    <property type="project" value="UniProtKB-UniRule"/>
</dbReference>
<reference evidence="8" key="1">
    <citation type="submission" date="2022-08" db="EMBL/GenBank/DDBJ databases">
        <title>Genomic Encyclopedia of Type Strains, Phase III (KMG-III): the genomes of soil and plant-associated and newly described type strains.</title>
        <authorList>
            <person name="Whitman W."/>
        </authorList>
    </citation>
    <scope>NUCLEOTIDE SEQUENCE</scope>
    <source>
        <strain evidence="8">HMT 1</strain>
    </source>
</reference>
<evidence type="ECO:0000256" key="5">
    <source>
        <dbReference type="ARBA" id="ARBA00023136"/>
    </source>
</evidence>
<comment type="function">
    <text evidence="7">Essential cell division protein. May link together the upstream cell division proteins, which are predominantly cytoplasmic, with the downstream cell division proteins, which are predominantly periplasmic.</text>
</comment>
<evidence type="ECO:0000256" key="3">
    <source>
        <dbReference type="ARBA" id="ARBA00022692"/>
    </source>
</evidence>
<dbReference type="RefSeq" id="WP_259055738.1">
    <property type="nucleotide sequence ID" value="NZ_JANUCT010000011.1"/>
</dbReference>
<keyword evidence="1 7" id="KW-1003">Cell membrane</keyword>
<dbReference type="InterPro" id="IPR023081">
    <property type="entry name" value="Cell_div_FtsB"/>
</dbReference>
<evidence type="ECO:0000313" key="9">
    <source>
        <dbReference type="Proteomes" id="UP001204445"/>
    </source>
</evidence>
<dbReference type="AlphaFoldDB" id="A0AAE3HM99"/>
<dbReference type="NCBIfam" id="NF002058">
    <property type="entry name" value="PRK00888.1"/>
    <property type="match status" value="1"/>
</dbReference>
<evidence type="ECO:0000256" key="1">
    <source>
        <dbReference type="ARBA" id="ARBA00022475"/>
    </source>
</evidence>
<comment type="caution">
    <text evidence="8">The sequence shown here is derived from an EMBL/GenBank/DDBJ whole genome shotgun (WGS) entry which is preliminary data.</text>
</comment>
<keyword evidence="6 7" id="KW-0131">Cell cycle</keyword>
<proteinExistence type="inferred from homology"/>
<evidence type="ECO:0000256" key="6">
    <source>
        <dbReference type="ARBA" id="ARBA00023306"/>
    </source>
</evidence>
<keyword evidence="7" id="KW-0175">Coiled coil</keyword>
<accession>A0AAE3HM99</accession>
<dbReference type="InterPro" id="IPR007060">
    <property type="entry name" value="FtsL/DivIC"/>
</dbReference>
<comment type="subcellular location">
    <subcellularLocation>
        <location evidence="7">Cell inner membrane</location>
        <topology evidence="7">Single-pass type II membrane protein</topology>
    </subcellularLocation>
    <text evidence="7">Localizes to the division septum.</text>
</comment>
<dbReference type="Proteomes" id="UP001204445">
    <property type="component" value="Unassembled WGS sequence"/>
</dbReference>
<dbReference type="Pfam" id="PF04977">
    <property type="entry name" value="DivIC"/>
    <property type="match status" value="1"/>
</dbReference>
<evidence type="ECO:0000256" key="2">
    <source>
        <dbReference type="ARBA" id="ARBA00022618"/>
    </source>
</evidence>
<dbReference type="GO" id="GO:0005886">
    <property type="term" value="C:plasma membrane"/>
    <property type="evidence" value="ECO:0007669"/>
    <property type="project" value="UniProtKB-SubCell"/>
</dbReference>
<keyword evidence="9" id="KW-1185">Reference proteome</keyword>
<keyword evidence="3 7" id="KW-0812">Transmembrane</keyword>
<dbReference type="GO" id="GO:0043093">
    <property type="term" value="P:FtsZ-dependent cytokinesis"/>
    <property type="evidence" value="ECO:0007669"/>
    <property type="project" value="UniProtKB-UniRule"/>
</dbReference>
<organism evidence="8 9">
    <name type="scientific">Methylohalomonas lacus</name>
    <dbReference type="NCBI Taxonomy" id="398773"/>
    <lineage>
        <taxon>Bacteria</taxon>
        <taxon>Pseudomonadati</taxon>
        <taxon>Pseudomonadota</taxon>
        <taxon>Gammaproteobacteria</taxon>
        <taxon>Methylohalomonadales</taxon>
        <taxon>Methylohalomonadaceae</taxon>
        <taxon>Methylohalomonas</taxon>
    </lineage>
</organism>
<comment type="similarity">
    <text evidence="7">Belongs to the FtsB family.</text>
</comment>
<comment type="subunit">
    <text evidence="7">Part of a complex composed of FtsB, FtsL and FtsQ.</text>
</comment>
<gene>
    <name evidence="7" type="primary">ftsB</name>
    <name evidence="8" type="ORF">J2T55_001795</name>
</gene>
<evidence type="ECO:0000256" key="7">
    <source>
        <dbReference type="HAMAP-Rule" id="MF_00599"/>
    </source>
</evidence>
<feature type="topological domain" description="Periplasmic" evidence="7">
    <location>
        <begin position="22"/>
        <end position="99"/>
    </location>
</feature>
<name>A0AAE3HM99_9GAMM</name>
<dbReference type="PANTHER" id="PTHR37485:SF1">
    <property type="entry name" value="CELL DIVISION PROTEIN FTSB"/>
    <property type="match status" value="1"/>
</dbReference>
<keyword evidence="7" id="KW-0997">Cell inner membrane</keyword>
<keyword evidence="5 7" id="KW-0472">Membrane</keyword>
<protein>
    <recommendedName>
        <fullName evidence="7">Cell division protein FtsB</fullName>
    </recommendedName>
</protein>
<dbReference type="EMBL" id="JANUCT010000011">
    <property type="protein sequence ID" value="MCS3903764.1"/>
    <property type="molecule type" value="Genomic_DNA"/>
</dbReference>
<dbReference type="PANTHER" id="PTHR37485">
    <property type="entry name" value="CELL DIVISION PROTEIN FTSB"/>
    <property type="match status" value="1"/>
</dbReference>